<dbReference type="AlphaFoldDB" id="A0A6A6F4W6"/>
<reference evidence="1" key="1">
    <citation type="journal article" date="2020" name="Stud. Mycol.">
        <title>101 Dothideomycetes genomes: a test case for predicting lifestyles and emergence of pathogens.</title>
        <authorList>
            <person name="Haridas S."/>
            <person name="Albert R."/>
            <person name="Binder M."/>
            <person name="Bloem J."/>
            <person name="Labutti K."/>
            <person name="Salamov A."/>
            <person name="Andreopoulos B."/>
            <person name="Baker S."/>
            <person name="Barry K."/>
            <person name="Bills G."/>
            <person name="Bluhm B."/>
            <person name="Cannon C."/>
            <person name="Castanera R."/>
            <person name="Culley D."/>
            <person name="Daum C."/>
            <person name="Ezra D."/>
            <person name="Gonzalez J."/>
            <person name="Henrissat B."/>
            <person name="Kuo A."/>
            <person name="Liang C."/>
            <person name="Lipzen A."/>
            <person name="Lutzoni F."/>
            <person name="Magnuson J."/>
            <person name="Mondo S."/>
            <person name="Nolan M."/>
            <person name="Ohm R."/>
            <person name="Pangilinan J."/>
            <person name="Park H.-J."/>
            <person name="Ramirez L."/>
            <person name="Alfaro M."/>
            <person name="Sun H."/>
            <person name="Tritt A."/>
            <person name="Yoshinaga Y."/>
            <person name="Zwiers L.-H."/>
            <person name="Turgeon B."/>
            <person name="Goodwin S."/>
            <person name="Spatafora J."/>
            <person name="Crous P."/>
            <person name="Grigoriev I."/>
        </authorList>
    </citation>
    <scope>NUCLEOTIDE SEQUENCE</scope>
    <source>
        <strain evidence="1">SCOH1-5</strain>
    </source>
</reference>
<gene>
    <name evidence="1" type="ORF">CERZMDRAFT_88590</name>
</gene>
<sequence length="132" mass="14732">MYHFLMSALVCTMDVLYEQHIDGRWDGLPIPHAVIVARGSSRDMEVHKTGIIIITAACGSGKVRCAEGAVDRELLTDWRCLIWRRLTAQACKRDPVHSLLYIFGGRTTDKAQSAAITPVLCARRDRNAGTRH</sequence>
<evidence type="ECO:0000313" key="2">
    <source>
        <dbReference type="Proteomes" id="UP000799539"/>
    </source>
</evidence>
<proteinExistence type="predicted"/>
<protein>
    <submittedName>
        <fullName evidence="1">Uncharacterized protein</fullName>
    </submittedName>
</protein>
<organism evidence="1 2">
    <name type="scientific">Cercospora zeae-maydis SCOH1-5</name>
    <dbReference type="NCBI Taxonomy" id="717836"/>
    <lineage>
        <taxon>Eukaryota</taxon>
        <taxon>Fungi</taxon>
        <taxon>Dikarya</taxon>
        <taxon>Ascomycota</taxon>
        <taxon>Pezizomycotina</taxon>
        <taxon>Dothideomycetes</taxon>
        <taxon>Dothideomycetidae</taxon>
        <taxon>Mycosphaerellales</taxon>
        <taxon>Mycosphaerellaceae</taxon>
        <taxon>Cercospora</taxon>
    </lineage>
</organism>
<keyword evidence="2" id="KW-1185">Reference proteome</keyword>
<dbReference type="EMBL" id="ML992704">
    <property type="protein sequence ID" value="KAF2207387.1"/>
    <property type="molecule type" value="Genomic_DNA"/>
</dbReference>
<accession>A0A6A6F4W6</accession>
<dbReference type="Proteomes" id="UP000799539">
    <property type="component" value="Unassembled WGS sequence"/>
</dbReference>
<name>A0A6A6F4W6_9PEZI</name>
<evidence type="ECO:0000313" key="1">
    <source>
        <dbReference type="EMBL" id="KAF2207387.1"/>
    </source>
</evidence>